<protein>
    <submittedName>
        <fullName evidence="2">DUF4180 domain-containing protein</fullName>
    </submittedName>
</protein>
<proteinExistence type="predicted"/>
<evidence type="ECO:0000259" key="1">
    <source>
        <dbReference type="Pfam" id="PF13788"/>
    </source>
</evidence>
<dbReference type="InterPro" id="IPR025438">
    <property type="entry name" value="DUF4180"/>
</dbReference>
<dbReference type="Proteomes" id="UP001589774">
    <property type="component" value="Unassembled WGS sequence"/>
</dbReference>
<evidence type="ECO:0000313" key="3">
    <source>
        <dbReference type="Proteomes" id="UP001589774"/>
    </source>
</evidence>
<organism evidence="2 3">
    <name type="scientific">Olivibacter oleidegradans</name>
    <dbReference type="NCBI Taxonomy" id="760123"/>
    <lineage>
        <taxon>Bacteria</taxon>
        <taxon>Pseudomonadati</taxon>
        <taxon>Bacteroidota</taxon>
        <taxon>Sphingobacteriia</taxon>
        <taxon>Sphingobacteriales</taxon>
        <taxon>Sphingobacteriaceae</taxon>
        <taxon>Olivibacter</taxon>
    </lineage>
</organism>
<keyword evidence="3" id="KW-1185">Reference proteome</keyword>
<feature type="domain" description="DUF4180" evidence="1">
    <location>
        <begin position="9"/>
        <end position="114"/>
    </location>
</feature>
<reference evidence="2 3" key="1">
    <citation type="submission" date="2024-09" db="EMBL/GenBank/DDBJ databases">
        <authorList>
            <person name="Sun Q."/>
            <person name="Mori K."/>
        </authorList>
    </citation>
    <scope>NUCLEOTIDE SEQUENCE [LARGE SCALE GENOMIC DNA]</scope>
    <source>
        <strain evidence="2 3">CCM 7765</strain>
    </source>
</reference>
<dbReference type="Pfam" id="PF13788">
    <property type="entry name" value="DUF4180"/>
    <property type="match status" value="1"/>
</dbReference>
<evidence type="ECO:0000313" key="2">
    <source>
        <dbReference type="EMBL" id="MFC0317384.1"/>
    </source>
</evidence>
<dbReference type="EMBL" id="JBHLWO010000001">
    <property type="protein sequence ID" value="MFC0317384.1"/>
    <property type="molecule type" value="Genomic_DNA"/>
</dbReference>
<comment type="caution">
    <text evidence="2">The sequence shown here is derived from an EMBL/GenBank/DDBJ whole genome shotgun (WGS) entry which is preliminary data.</text>
</comment>
<sequence>MQIKAHKVQNKEIAEIVSDEIILKTKDDALDLMGSLYYQGFEKIILHEKDISPSFFDLKSGFAGEVLQKFSNYRMQLAIVGDFEKYTSKALRDFIYECNKGKLVNFVSSVSFAID</sequence>
<accession>A0ABV6HFK6</accession>
<dbReference type="RefSeq" id="WP_013664576.1">
    <property type="nucleotide sequence ID" value="NZ_JBHLWO010000001.1"/>
</dbReference>
<name>A0ABV6HFK6_9SPHI</name>
<gene>
    <name evidence="2" type="ORF">ACFFI0_03645</name>
</gene>